<dbReference type="Proteomes" id="UP000276901">
    <property type="component" value="Unassembled WGS sequence"/>
</dbReference>
<keyword evidence="1" id="KW-0812">Transmembrane</keyword>
<accession>A0AAE6X571</accession>
<dbReference type="EMBL" id="RKQT01000006">
    <property type="protein sequence ID" value="RPE90962.1"/>
    <property type="molecule type" value="Genomic_DNA"/>
</dbReference>
<keyword evidence="4" id="KW-1185">Reference proteome</keyword>
<evidence type="ECO:0000256" key="1">
    <source>
        <dbReference type="SAM" id="Phobius"/>
    </source>
</evidence>
<gene>
    <name evidence="2" type="ORF">A4G17_03335</name>
    <name evidence="3" type="ORF">EDC49_1963</name>
</gene>
<proteinExistence type="predicted"/>
<reference evidence="3 4" key="2">
    <citation type="submission" date="2018-11" db="EMBL/GenBank/DDBJ databases">
        <title>Genomic Encyclopedia of Type Strains, Phase IV (KMG-IV): sequencing the most valuable type-strain genomes for metagenomic binning, comparative biology and taxonomic classification.</title>
        <authorList>
            <person name="Goeker M."/>
        </authorList>
    </citation>
    <scope>NUCLEOTIDE SEQUENCE [LARGE SCALE GENOMIC DNA]</scope>
    <source>
        <strain evidence="3 4">DSM 25797</strain>
    </source>
</reference>
<name>A0AAE6X571_9PAST</name>
<dbReference type="Pfam" id="PF17344">
    <property type="entry name" value="DUF5374"/>
    <property type="match status" value="1"/>
</dbReference>
<protein>
    <submittedName>
        <fullName evidence="3">Prepilin peptidase dependent protein C</fullName>
    </submittedName>
</protein>
<dbReference type="AlphaFoldDB" id="A0AAE6X571"/>
<evidence type="ECO:0000313" key="5">
    <source>
        <dbReference type="Proteomes" id="UP000502287"/>
    </source>
</evidence>
<sequence length="98" mass="11457">MKQYFRAESYITLLVAISLFAIIFLVYSQWQTQQHHRAHFLYQQQQALQIADNQLALLLAGQSCKRSVSQNNLQFFIECNDKQLKIRFPLGEINIANP</sequence>
<evidence type="ECO:0000313" key="2">
    <source>
        <dbReference type="EMBL" id="QIM64543.1"/>
    </source>
</evidence>
<dbReference type="InterPro" id="IPR020511">
    <property type="entry name" value="Uncharacterised_HI0941"/>
</dbReference>
<reference evidence="2 5" key="1">
    <citation type="submission" date="2016-03" db="EMBL/GenBank/DDBJ databases">
        <authorList>
            <person name="Hansen M.J."/>
            <person name="Bojesen A.M."/>
            <person name="Planet P."/>
        </authorList>
    </citation>
    <scope>NUCLEOTIDE SEQUENCE [LARGE SCALE GENOMIC DNA]</scope>
    <source>
        <strain evidence="2 5">HPA 21</strain>
    </source>
</reference>
<keyword evidence="1" id="KW-1133">Transmembrane helix</keyword>
<dbReference type="KEGG" id="fcl:A4G17_03335"/>
<evidence type="ECO:0000313" key="3">
    <source>
        <dbReference type="EMBL" id="RPE90962.1"/>
    </source>
</evidence>
<dbReference type="RefSeq" id="WP_123957545.1">
    <property type="nucleotide sequence ID" value="NZ_CP015029.1"/>
</dbReference>
<feature type="transmembrane region" description="Helical" evidence="1">
    <location>
        <begin position="12"/>
        <end position="30"/>
    </location>
</feature>
<keyword evidence="1" id="KW-0472">Membrane</keyword>
<dbReference type="Proteomes" id="UP000502287">
    <property type="component" value="Chromosome"/>
</dbReference>
<dbReference type="EMBL" id="CP015029">
    <property type="protein sequence ID" value="QIM64543.1"/>
    <property type="molecule type" value="Genomic_DNA"/>
</dbReference>
<organism evidence="2 5">
    <name type="scientific">Frederiksenia canicola</name>
    <dbReference type="NCBI Taxonomy" id="123824"/>
    <lineage>
        <taxon>Bacteria</taxon>
        <taxon>Pseudomonadati</taxon>
        <taxon>Pseudomonadota</taxon>
        <taxon>Gammaproteobacteria</taxon>
        <taxon>Pasteurellales</taxon>
        <taxon>Pasteurellaceae</taxon>
        <taxon>Frederiksenia</taxon>
    </lineage>
</organism>
<evidence type="ECO:0000313" key="4">
    <source>
        <dbReference type="Proteomes" id="UP000276901"/>
    </source>
</evidence>